<proteinExistence type="inferred from homology"/>
<feature type="non-terminal residue" evidence="13">
    <location>
        <position position="1"/>
    </location>
</feature>
<keyword evidence="2 7" id="KW-0378">Hydrolase</keyword>
<dbReference type="Proteomes" id="UP001206925">
    <property type="component" value="Unassembled WGS sequence"/>
</dbReference>
<dbReference type="Gene3D" id="3.40.50.300">
    <property type="entry name" value="P-loop containing nucleotide triphosphate hydrolases"/>
    <property type="match status" value="2"/>
</dbReference>
<dbReference type="GO" id="GO:0016787">
    <property type="term" value="F:hydrolase activity"/>
    <property type="evidence" value="ECO:0007669"/>
    <property type="project" value="UniProtKB-KW"/>
</dbReference>
<dbReference type="PROSITE" id="PS51195">
    <property type="entry name" value="Q_MOTIF"/>
    <property type="match status" value="1"/>
</dbReference>
<accession>A0AAD5C5P6</accession>
<reference evidence="13" key="1">
    <citation type="submission" date="2022-06" db="EMBL/GenBank/DDBJ databases">
        <title>Uncovering the hologenomic basis of an extraordinary plant invasion.</title>
        <authorList>
            <person name="Bieker V.C."/>
            <person name="Martin M.D."/>
            <person name="Gilbert T."/>
            <person name="Hodgins K."/>
            <person name="Battlay P."/>
            <person name="Petersen B."/>
            <person name="Wilson J."/>
        </authorList>
    </citation>
    <scope>NUCLEOTIDE SEQUENCE</scope>
    <source>
        <strain evidence="13">AA19_3_7</strain>
        <tissue evidence="13">Leaf</tissue>
    </source>
</reference>
<keyword evidence="4 7" id="KW-0067">ATP-binding</keyword>
<evidence type="ECO:0000259" key="11">
    <source>
        <dbReference type="PROSITE" id="PS51194"/>
    </source>
</evidence>
<dbReference type="AlphaFoldDB" id="A0AAD5C5P6"/>
<dbReference type="PROSITE" id="PS51194">
    <property type="entry name" value="HELICASE_CTER"/>
    <property type="match status" value="1"/>
</dbReference>
<comment type="caution">
    <text evidence="13">The sequence shown here is derived from an EMBL/GenBank/DDBJ whole genome shotgun (WGS) entry which is preliminary data.</text>
</comment>
<dbReference type="InterPro" id="IPR001650">
    <property type="entry name" value="Helicase_C-like"/>
</dbReference>
<dbReference type="EC" id="3.6.4.13" evidence="8"/>
<dbReference type="InterPro" id="IPR000629">
    <property type="entry name" value="RNA-helicase_DEAD-box_CS"/>
</dbReference>
<comment type="function">
    <text evidence="8">RNA helicase.</text>
</comment>
<dbReference type="GO" id="GO:0003723">
    <property type="term" value="F:RNA binding"/>
    <property type="evidence" value="ECO:0007669"/>
    <property type="project" value="UniProtKB-UniRule"/>
</dbReference>
<evidence type="ECO:0000256" key="1">
    <source>
        <dbReference type="ARBA" id="ARBA00022741"/>
    </source>
</evidence>
<sequence length="593" mass="67488">FKLKLSRGGSRWLAMAEKKEIEIFASCDFASLGLHPALCDQLRDRMGFEAPTLVQAQAIPLILSGRHVLVNAATGTGKTVTYLAPVIHQLQNYPHRIQRSHGTFALVIVPTHELCMQVYENLHKLLHRFHWIVPGYIMGGENRSKEKARLRKGISILIATPGRLLDHLKHTSSFVYNNLRWIIFDEADRILELGFGKEIEEILDILGSRTQMSESKDAEFVRQNLLLSATLNEKVNHLANISLDNPVMIGLDDTKIQPSNKQLTLLDKSIETLENSGKVSMPSNAEYKLPAQLNQRYVKVPCGSRLVVLLSVLKNLFTREASQKIVVFFSTCDAVDFHHALISQFHGLSKLQSDIETRELFVKCNILRLHGNMKHEDRVKTFNAFKTEKSALLLSTDVSARGLDFPKVRCIIQYDSPGEATEYVHRVGRTARLGEKGESLLFLQPIEADYLEELKKHGVMLTEYPLMKLLDGFPLKQQRMKKFVSIEMHPWVLDLQKSLESFISSEGKIKKVAQKAFCSWVRAYSAHRGELKSIFMVKKLHLGHVAKSFALKEQPSLVGRSVQKKHTEKRKRTHKVKEGLKKKRKMVNYEEGD</sequence>
<feature type="domain" description="DEAD-box RNA helicase Q" evidence="12">
    <location>
        <begin position="27"/>
        <end position="56"/>
    </location>
</feature>
<dbReference type="PROSITE" id="PS51192">
    <property type="entry name" value="HELICASE_ATP_BIND_1"/>
    <property type="match status" value="1"/>
</dbReference>
<dbReference type="Pfam" id="PF00270">
    <property type="entry name" value="DEAD"/>
    <property type="match status" value="1"/>
</dbReference>
<dbReference type="PROSITE" id="PS00039">
    <property type="entry name" value="DEAD_ATP_HELICASE"/>
    <property type="match status" value="1"/>
</dbReference>
<dbReference type="CDD" id="cd18787">
    <property type="entry name" value="SF2_C_DEAD"/>
    <property type="match status" value="1"/>
</dbReference>
<keyword evidence="1 7" id="KW-0547">Nucleotide-binding</keyword>
<dbReference type="SMART" id="SM01178">
    <property type="entry name" value="DUF4217"/>
    <property type="match status" value="1"/>
</dbReference>
<evidence type="ECO:0000256" key="4">
    <source>
        <dbReference type="ARBA" id="ARBA00022840"/>
    </source>
</evidence>
<keyword evidence="3 7" id="KW-0347">Helicase</keyword>
<dbReference type="Pfam" id="PF13959">
    <property type="entry name" value="CTE_SPB4"/>
    <property type="match status" value="1"/>
</dbReference>
<keyword evidence="5 8" id="KW-0694">RNA-binding</keyword>
<dbReference type="InterPro" id="IPR025313">
    <property type="entry name" value="SPB4-like_CTE"/>
</dbReference>
<evidence type="ECO:0000256" key="9">
    <source>
        <dbReference type="SAM" id="MobiDB-lite"/>
    </source>
</evidence>
<dbReference type="CDD" id="cd17949">
    <property type="entry name" value="DEADc_DDX31"/>
    <property type="match status" value="1"/>
</dbReference>
<feature type="region of interest" description="Disordered" evidence="9">
    <location>
        <begin position="558"/>
        <end position="593"/>
    </location>
</feature>
<dbReference type="InterPro" id="IPR014014">
    <property type="entry name" value="RNA_helicase_DEAD_Q_motif"/>
</dbReference>
<feature type="domain" description="Helicase C-terminal" evidence="11">
    <location>
        <begin position="312"/>
        <end position="481"/>
    </location>
</feature>
<dbReference type="EMBL" id="JAMZMK010009464">
    <property type="protein sequence ID" value="KAI7735577.1"/>
    <property type="molecule type" value="Genomic_DNA"/>
</dbReference>
<gene>
    <name evidence="13" type="ORF">M8C21_012679</name>
</gene>
<evidence type="ECO:0000256" key="6">
    <source>
        <dbReference type="PROSITE-ProRule" id="PRU00552"/>
    </source>
</evidence>
<dbReference type="Pfam" id="PF00271">
    <property type="entry name" value="Helicase_C"/>
    <property type="match status" value="1"/>
</dbReference>
<organism evidence="13 14">
    <name type="scientific">Ambrosia artemisiifolia</name>
    <name type="common">Common ragweed</name>
    <dbReference type="NCBI Taxonomy" id="4212"/>
    <lineage>
        <taxon>Eukaryota</taxon>
        <taxon>Viridiplantae</taxon>
        <taxon>Streptophyta</taxon>
        <taxon>Embryophyta</taxon>
        <taxon>Tracheophyta</taxon>
        <taxon>Spermatophyta</taxon>
        <taxon>Magnoliopsida</taxon>
        <taxon>eudicotyledons</taxon>
        <taxon>Gunneridae</taxon>
        <taxon>Pentapetalae</taxon>
        <taxon>asterids</taxon>
        <taxon>campanulids</taxon>
        <taxon>Asterales</taxon>
        <taxon>Asteraceae</taxon>
        <taxon>Asteroideae</taxon>
        <taxon>Heliantheae alliance</taxon>
        <taxon>Heliantheae</taxon>
        <taxon>Ambrosia</taxon>
    </lineage>
</organism>
<feature type="short sequence motif" description="Q motif" evidence="6">
    <location>
        <begin position="27"/>
        <end position="56"/>
    </location>
</feature>
<dbReference type="InterPro" id="IPR014001">
    <property type="entry name" value="Helicase_ATP-bd"/>
</dbReference>
<evidence type="ECO:0000256" key="2">
    <source>
        <dbReference type="ARBA" id="ARBA00022801"/>
    </source>
</evidence>
<comment type="similarity">
    <text evidence="7">Belongs to the DEAD box helicase family.</text>
</comment>
<keyword evidence="14" id="KW-1185">Reference proteome</keyword>
<dbReference type="SMART" id="SM00487">
    <property type="entry name" value="DEXDc"/>
    <property type="match status" value="1"/>
</dbReference>
<protein>
    <recommendedName>
        <fullName evidence="8">ATP-dependent RNA helicase</fullName>
        <ecNumber evidence="8">3.6.4.13</ecNumber>
    </recommendedName>
</protein>
<evidence type="ECO:0000256" key="7">
    <source>
        <dbReference type="RuleBase" id="RU000492"/>
    </source>
</evidence>
<dbReference type="InterPro" id="IPR011545">
    <property type="entry name" value="DEAD/DEAH_box_helicase_dom"/>
</dbReference>
<feature type="compositionally biased region" description="Basic residues" evidence="9">
    <location>
        <begin position="562"/>
        <end position="586"/>
    </location>
</feature>
<dbReference type="SMART" id="SM00490">
    <property type="entry name" value="HELICc"/>
    <property type="match status" value="1"/>
</dbReference>
<evidence type="ECO:0000256" key="3">
    <source>
        <dbReference type="ARBA" id="ARBA00022806"/>
    </source>
</evidence>
<evidence type="ECO:0000256" key="5">
    <source>
        <dbReference type="ARBA" id="ARBA00022884"/>
    </source>
</evidence>
<name>A0AAD5C5P6_AMBAR</name>
<dbReference type="SUPFAM" id="SSF52540">
    <property type="entry name" value="P-loop containing nucleoside triphosphate hydrolases"/>
    <property type="match status" value="2"/>
</dbReference>
<evidence type="ECO:0000259" key="12">
    <source>
        <dbReference type="PROSITE" id="PS51195"/>
    </source>
</evidence>
<comment type="domain">
    <text evidence="8">The Q motif is unique to and characteristic of the DEAD box family of RNA helicases and controls ATP binding and hydrolysis.</text>
</comment>
<dbReference type="PANTHER" id="PTHR24031">
    <property type="entry name" value="RNA HELICASE"/>
    <property type="match status" value="1"/>
</dbReference>
<dbReference type="InterPro" id="IPR027417">
    <property type="entry name" value="P-loop_NTPase"/>
</dbReference>
<dbReference type="GO" id="GO:0005524">
    <property type="term" value="F:ATP binding"/>
    <property type="evidence" value="ECO:0007669"/>
    <property type="project" value="UniProtKB-UniRule"/>
</dbReference>
<evidence type="ECO:0000259" key="10">
    <source>
        <dbReference type="PROSITE" id="PS51192"/>
    </source>
</evidence>
<evidence type="ECO:0000256" key="8">
    <source>
        <dbReference type="RuleBase" id="RU365068"/>
    </source>
</evidence>
<evidence type="ECO:0000313" key="14">
    <source>
        <dbReference type="Proteomes" id="UP001206925"/>
    </source>
</evidence>
<evidence type="ECO:0000313" key="13">
    <source>
        <dbReference type="EMBL" id="KAI7735577.1"/>
    </source>
</evidence>
<dbReference type="GO" id="GO:0003724">
    <property type="term" value="F:RNA helicase activity"/>
    <property type="evidence" value="ECO:0007669"/>
    <property type="project" value="UniProtKB-EC"/>
</dbReference>
<comment type="catalytic activity">
    <reaction evidence="8">
        <text>ATP + H2O = ADP + phosphate + H(+)</text>
        <dbReference type="Rhea" id="RHEA:13065"/>
        <dbReference type="ChEBI" id="CHEBI:15377"/>
        <dbReference type="ChEBI" id="CHEBI:15378"/>
        <dbReference type="ChEBI" id="CHEBI:30616"/>
        <dbReference type="ChEBI" id="CHEBI:43474"/>
        <dbReference type="ChEBI" id="CHEBI:456216"/>
        <dbReference type="EC" id="3.6.4.13"/>
    </reaction>
</comment>
<feature type="domain" description="Helicase ATP-binding" evidence="10">
    <location>
        <begin position="59"/>
        <end position="249"/>
    </location>
</feature>